<evidence type="ECO:0000256" key="1">
    <source>
        <dbReference type="ARBA" id="ARBA00008694"/>
    </source>
</evidence>
<evidence type="ECO:0000313" key="6">
    <source>
        <dbReference type="Proteomes" id="UP001375240"/>
    </source>
</evidence>
<dbReference type="CDD" id="cd04301">
    <property type="entry name" value="NAT_SF"/>
    <property type="match status" value="1"/>
</dbReference>
<keyword evidence="2" id="KW-0808">Transferase</keyword>
<dbReference type="AlphaFoldDB" id="A0AAV9UQW4"/>
<evidence type="ECO:0000256" key="3">
    <source>
        <dbReference type="ARBA" id="ARBA00023315"/>
    </source>
</evidence>
<accession>A0AAV9UQW4</accession>
<evidence type="ECO:0000313" key="5">
    <source>
        <dbReference type="EMBL" id="KAK6346876.1"/>
    </source>
</evidence>
<dbReference type="GO" id="GO:0008080">
    <property type="term" value="F:N-acetyltransferase activity"/>
    <property type="evidence" value="ECO:0007669"/>
    <property type="project" value="TreeGrafter"/>
</dbReference>
<dbReference type="Gene3D" id="3.40.630.30">
    <property type="match status" value="1"/>
</dbReference>
<gene>
    <name evidence="5" type="ORF">TWF696_006981</name>
</gene>
<dbReference type="InterPro" id="IPR051016">
    <property type="entry name" value="Diverse_Substrate_AcTransf"/>
</dbReference>
<comment type="caution">
    <text evidence="5">The sequence shown here is derived from an EMBL/GenBank/DDBJ whole genome shotgun (WGS) entry which is preliminary data.</text>
</comment>
<sequence length="176" mass="19600">MSEPASAPAAVIKKAVKEDVPEILAMIRELAEYEHMSDSCKATEELLTKNLGFTGGPAYAHTILIFEGDKAVGMAFYFYNISTWTAKPGIYLEDLFVRPQCRGKGYGTALLAYLAKEVRRMDGGRLDWQVLDWNEPSIKFYKSIGAKHMQQWMTMRVEGDGLDSLGALGPKLDVVE</sequence>
<dbReference type="PANTHER" id="PTHR10545:SF29">
    <property type="entry name" value="GH14572P-RELATED"/>
    <property type="match status" value="1"/>
</dbReference>
<dbReference type="InterPro" id="IPR000182">
    <property type="entry name" value="GNAT_dom"/>
</dbReference>
<protein>
    <recommendedName>
        <fullName evidence="4">N-acetyltransferase domain-containing protein</fullName>
    </recommendedName>
</protein>
<evidence type="ECO:0000256" key="2">
    <source>
        <dbReference type="ARBA" id="ARBA00022679"/>
    </source>
</evidence>
<dbReference type="FunFam" id="3.40.630.30:FF:000064">
    <property type="entry name" value="GNAT family acetyltransferase"/>
    <property type="match status" value="1"/>
</dbReference>
<proteinExistence type="inferred from homology"/>
<feature type="domain" description="N-acetyltransferase" evidence="4">
    <location>
        <begin position="10"/>
        <end position="175"/>
    </location>
</feature>
<comment type="similarity">
    <text evidence="1">Belongs to the acetyltransferase family.</text>
</comment>
<keyword evidence="3" id="KW-0012">Acyltransferase</keyword>
<dbReference type="PROSITE" id="PS51186">
    <property type="entry name" value="GNAT"/>
    <property type="match status" value="1"/>
</dbReference>
<dbReference type="Proteomes" id="UP001375240">
    <property type="component" value="Unassembled WGS sequence"/>
</dbReference>
<keyword evidence="6" id="KW-1185">Reference proteome</keyword>
<name>A0AAV9UQW4_9PEZI</name>
<evidence type="ECO:0000259" key="4">
    <source>
        <dbReference type="PROSITE" id="PS51186"/>
    </source>
</evidence>
<dbReference type="EMBL" id="JAVHNQ010000005">
    <property type="protein sequence ID" value="KAK6346876.1"/>
    <property type="molecule type" value="Genomic_DNA"/>
</dbReference>
<dbReference type="InterPro" id="IPR016181">
    <property type="entry name" value="Acyl_CoA_acyltransferase"/>
</dbReference>
<dbReference type="Pfam" id="PF00583">
    <property type="entry name" value="Acetyltransf_1"/>
    <property type="match status" value="1"/>
</dbReference>
<dbReference type="SUPFAM" id="SSF55729">
    <property type="entry name" value="Acyl-CoA N-acyltransferases (Nat)"/>
    <property type="match status" value="1"/>
</dbReference>
<organism evidence="5 6">
    <name type="scientific">Orbilia brochopaga</name>
    <dbReference type="NCBI Taxonomy" id="3140254"/>
    <lineage>
        <taxon>Eukaryota</taxon>
        <taxon>Fungi</taxon>
        <taxon>Dikarya</taxon>
        <taxon>Ascomycota</taxon>
        <taxon>Pezizomycotina</taxon>
        <taxon>Orbiliomycetes</taxon>
        <taxon>Orbiliales</taxon>
        <taxon>Orbiliaceae</taxon>
        <taxon>Orbilia</taxon>
    </lineage>
</organism>
<dbReference type="PANTHER" id="PTHR10545">
    <property type="entry name" value="DIAMINE N-ACETYLTRANSFERASE"/>
    <property type="match status" value="1"/>
</dbReference>
<reference evidence="5 6" key="1">
    <citation type="submission" date="2019-10" db="EMBL/GenBank/DDBJ databases">
        <authorList>
            <person name="Palmer J.M."/>
        </authorList>
    </citation>
    <scope>NUCLEOTIDE SEQUENCE [LARGE SCALE GENOMIC DNA]</scope>
    <source>
        <strain evidence="5 6">TWF696</strain>
    </source>
</reference>